<protein>
    <submittedName>
        <fullName evidence="4">P-loop containing nucleoside triphosphate hydrolase protein</fullName>
    </submittedName>
</protein>
<sequence length="170" mass="19643">MSEYMEKFAVSRLVGAPPGYIGYEEGGELTEAVRRKLFSVVPLDEMEKTHRDVSNLLLQILDDGHVTDSQDRKIINIDFRNTIIIMISNLGVDILVASDIAEEGKIVFNRLSRRDIVDIRFREIQKRLENRHVTFDMNEHAKAWLAEKGGERLRPSLWRTPDNLKVKHSK</sequence>
<dbReference type="EMBL" id="WTPW01000959">
    <property type="protein sequence ID" value="KAF0467098.1"/>
    <property type="molecule type" value="Genomic_DNA"/>
</dbReference>
<evidence type="ECO:0000256" key="2">
    <source>
        <dbReference type="ARBA" id="ARBA00022840"/>
    </source>
</evidence>
<gene>
    <name evidence="4" type="ORF">F8M41_026072</name>
</gene>
<dbReference type="GO" id="GO:0016887">
    <property type="term" value="F:ATP hydrolysis activity"/>
    <property type="evidence" value="ECO:0007669"/>
    <property type="project" value="InterPro"/>
</dbReference>
<dbReference type="Gene3D" id="3.40.50.300">
    <property type="entry name" value="P-loop containing nucleotide triphosphate hydrolases"/>
    <property type="match status" value="1"/>
</dbReference>
<proteinExistence type="predicted"/>
<evidence type="ECO:0000313" key="5">
    <source>
        <dbReference type="Proteomes" id="UP000439903"/>
    </source>
</evidence>
<dbReference type="Pfam" id="PF07724">
    <property type="entry name" value="AAA_2"/>
    <property type="match status" value="1"/>
</dbReference>
<feature type="domain" description="ATPase AAA-type core" evidence="3">
    <location>
        <begin position="1"/>
        <end position="114"/>
    </location>
</feature>
<comment type="caution">
    <text evidence="4">The sequence shown here is derived from an EMBL/GenBank/DDBJ whole genome shotgun (WGS) entry which is preliminary data.</text>
</comment>
<evidence type="ECO:0000313" key="4">
    <source>
        <dbReference type="EMBL" id="KAF0467098.1"/>
    </source>
</evidence>
<dbReference type="PANTHER" id="PTHR11638">
    <property type="entry name" value="ATP-DEPENDENT CLP PROTEASE"/>
    <property type="match status" value="1"/>
</dbReference>
<dbReference type="OrthoDB" id="2419679at2759"/>
<accession>A0A8H3XJD5</accession>
<name>A0A8H3XJD5_GIGMA</name>
<dbReference type="InterPro" id="IPR050130">
    <property type="entry name" value="ClpA_ClpB"/>
</dbReference>
<dbReference type="AlphaFoldDB" id="A0A8H3XJD5"/>
<dbReference type="InterPro" id="IPR027417">
    <property type="entry name" value="P-loop_NTPase"/>
</dbReference>
<dbReference type="PRINTS" id="PR00300">
    <property type="entry name" value="CLPPROTEASEA"/>
</dbReference>
<dbReference type="Proteomes" id="UP000439903">
    <property type="component" value="Unassembled WGS sequence"/>
</dbReference>
<evidence type="ECO:0000259" key="3">
    <source>
        <dbReference type="Pfam" id="PF07724"/>
    </source>
</evidence>
<keyword evidence="2" id="KW-0067">ATP-binding</keyword>
<dbReference type="GO" id="GO:0005737">
    <property type="term" value="C:cytoplasm"/>
    <property type="evidence" value="ECO:0007669"/>
    <property type="project" value="TreeGrafter"/>
</dbReference>
<dbReference type="GO" id="GO:0034605">
    <property type="term" value="P:cellular response to heat"/>
    <property type="evidence" value="ECO:0007669"/>
    <property type="project" value="TreeGrafter"/>
</dbReference>
<dbReference type="SUPFAM" id="SSF52540">
    <property type="entry name" value="P-loop containing nucleoside triphosphate hydrolases"/>
    <property type="match status" value="1"/>
</dbReference>
<keyword evidence="4" id="KW-0378">Hydrolase</keyword>
<dbReference type="InterPro" id="IPR001270">
    <property type="entry name" value="ClpA/B"/>
</dbReference>
<dbReference type="PANTHER" id="PTHR11638:SF176">
    <property type="entry name" value="HEAT SHOCK PROTEIN 78, MITOCHONDRIAL"/>
    <property type="match status" value="1"/>
</dbReference>
<keyword evidence="5" id="KW-1185">Reference proteome</keyword>
<keyword evidence="1" id="KW-0547">Nucleotide-binding</keyword>
<dbReference type="InterPro" id="IPR003959">
    <property type="entry name" value="ATPase_AAA_core"/>
</dbReference>
<evidence type="ECO:0000256" key="1">
    <source>
        <dbReference type="ARBA" id="ARBA00022741"/>
    </source>
</evidence>
<dbReference type="GO" id="GO:0005524">
    <property type="term" value="F:ATP binding"/>
    <property type="evidence" value="ECO:0007669"/>
    <property type="project" value="UniProtKB-KW"/>
</dbReference>
<organism evidence="4 5">
    <name type="scientific">Gigaspora margarita</name>
    <dbReference type="NCBI Taxonomy" id="4874"/>
    <lineage>
        <taxon>Eukaryota</taxon>
        <taxon>Fungi</taxon>
        <taxon>Fungi incertae sedis</taxon>
        <taxon>Mucoromycota</taxon>
        <taxon>Glomeromycotina</taxon>
        <taxon>Glomeromycetes</taxon>
        <taxon>Diversisporales</taxon>
        <taxon>Gigasporaceae</taxon>
        <taxon>Gigaspora</taxon>
    </lineage>
</organism>
<reference evidence="4 5" key="1">
    <citation type="journal article" date="2019" name="Environ. Microbiol.">
        <title>At the nexus of three kingdoms: the genome of the mycorrhizal fungus Gigaspora margarita provides insights into plant, endobacterial and fungal interactions.</title>
        <authorList>
            <person name="Venice F."/>
            <person name="Ghignone S."/>
            <person name="Salvioli di Fossalunga A."/>
            <person name="Amselem J."/>
            <person name="Novero M."/>
            <person name="Xianan X."/>
            <person name="Sedzielewska Toro K."/>
            <person name="Morin E."/>
            <person name="Lipzen A."/>
            <person name="Grigoriev I.V."/>
            <person name="Henrissat B."/>
            <person name="Martin F.M."/>
            <person name="Bonfante P."/>
        </authorList>
    </citation>
    <scope>NUCLEOTIDE SEQUENCE [LARGE SCALE GENOMIC DNA]</scope>
    <source>
        <strain evidence="4 5">BEG34</strain>
    </source>
</reference>